<accession>A0A6A7AKP0</accession>
<keyword evidence="2" id="KW-1185">Reference proteome</keyword>
<evidence type="ECO:0000313" key="1">
    <source>
        <dbReference type="EMBL" id="KAF2833554.1"/>
    </source>
</evidence>
<dbReference type="OrthoDB" id="3350591at2759"/>
<proteinExistence type="predicted"/>
<dbReference type="PANTHER" id="PTHR38797:SF4">
    <property type="entry name" value="NUCLEAR PORE COMPLEX PROTEIN NUP85"/>
    <property type="match status" value="1"/>
</dbReference>
<protein>
    <submittedName>
        <fullName evidence="1">Uncharacterized protein</fullName>
    </submittedName>
</protein>
<gene>
    <name evidence="1" type="ORF">CC86DRAFT_365421</name>
</gene>
<name>A0A6A7AKP0_9PLEO</name>
<sequence>MPFAANYEEFLTSQAQNEYPPPPEMLSAFRKLFTETSTPMSAIAKEAATPIIAAIPNETEPSNPDCGYLWRILKDAVDQFPKDTDKFADFVVELQMLPDGDHVFKYLPQFRHHWTEFGFTINDWPSDEEDRDALRQAQTNQHSFLAKLSTHKQVESDQIGRAGFTLRSTCEFAEWEKLHFPDIEEWYDPEDEEDWPATRDRELELVSIKILNAKIPAAAQWIQITGQRLFEMEGELEGEYDWQEEALNVKWKGGKGWSKERFAFWRERFELYSTATALEKSTQRIAKDCAERMKKIEEGK</sequence>
<dbReference type="PANTHER" id="PTHR38797">
    <property type="entry name" value="NUCLEAR PORE COMPLEX PROTEIN NUP85-RELATED"/>
    <property type="match status" value="1"/>
</dbReference>
<dbReference type="InterPro" id="IPR053204">
    <property type="entry name" value="Oxopyrrolidines_Biosynth-assoc"/>
</dbReference>
<dbReference type="InterPro" id="IPR022085">
    <property type="entry name" value="OpdG"/>
</dbReference>
<dbReference type="AlphaFoldDB" id="A0A6A7AKP0"/>
<reference evidence="1" key="1">
    <citation type="journal article" date="2020" name="Stud. Mycol.">
        <title>101 Dothideomycetes genomes: a test case for predicting lifestyles and emergence of pathogens.</title>
        <authorList>
            <person name="Haridas S."/>
            <person name="Albert R."/>
            <person name="Binder M."/>
            <person name="Bloem J."/>
            <person name="Labutti K."/>
            <person name="Salamov A."/>
            <person name="Andreopoulos B."/>
            <person name="Baker S."/>
            <person name="Barry K."/>
            <person name="Bills G."/>
            <person name="Bluhm B."/>
            <person name="Cannon C."/>
            <person name="Castanera R."/>
            <person name="Culley D."/>
            <person name="Daum C."/>
            <person name="Ezra D."/>
            <person name="Gonzalez J."/>
            <person name="Henrissat B."/>
            <person name="Kuo A."/>
            <person name="Liang C."/>
            <person name="Lipzen A."/>
            <person name="Lutzoni F."/>
            <person name="Magnuson J."/>
            <person name="Mondo S."/>
            <person name="Nolan M."/>
            <person name="Ohm R."/>
            <person name="Pangilinan J."/>
            <person name="Park H.-J."/>
            <person name="Ramirez L."/>
            <person name="Alfaro M."/>
            <person name="Sun H."/>
            <person name="Tritt A."/>
            <person name="Yoshinaga Y."/>
            <person name="Zwiers L.-H."/>
            <person name="Turgeon B."/>
            <person name="Goodwin S."/>
            <person name="Spatafora J."/>
            <person name="Crous P."/>
            <person name="Grigoriev I."/>
        </authorList>
    </citation>
    <scope>NUCLEOTIDE SEQUENCE</scope>
    <source>
        <strain evidence="1">CBS 113818</strain>
    </source>
</reference>
<dbReference type="Pfam" id="PF12311">
    <property type="entry name" value="DUF3632"/>
    <property type="match status" value="1"/>
</dbReference>
<evidence type="ECO:0000313" key="2">
    <source>
        <dbReference type="Proteomes" id="UP000799424"/>
    </source>
</evidence>
<dbReference type="EMBL" id="MU006216">
    <property type="protein sequence ID" value="KAF2833554.1"/>
    <property type="molecule type" value="Genomic_DNA"/>
</dbReference>
<dbReference type="Proteomes" id="UP000799424">
    <property type="component" value="Unassembled WGS sequence"/>
</dbReference>
<organism evidence="1 2">
    <name type="scientific">Ophiobolus disseminans</name>
    <dbReference type="NCBI Taxonomy" id="1469910"/>
    <lineage>
        <taxon>Eukaryota</taxon>
        <taxon>Fungi</taxon>
        <taxon>Dikarya</taxon>
        <taxon>Ascomycota</taxon>
        <taxon>Pezizomycotina</taxon>
        <taxon>Dothideomycetes</taxon>
        <taxon>Pleosporomycetidae</taxon>
        <taxon>Pleosporales</taxon>
        <taxon>Pleosporineae</taxon>
        <taxon>Phaeosphaeriaceae</taxon>
        <taxon>Ophiobolus</taxon>
    </lineage>
</organism>